<evidence type="ECO:0000256" key="3">
    <source>
        <dbReference type="ARBA" id="ARBA00012729"/>
    </source>
</evidence>
<evidence type="ECO:0000256" key="4">
    <source>
        <dbReference type="ARBA" id="ARBA00022801"/>
    </source>
</evidence>
<accession>A0ABQ6KYC3</accession>
<dbReference type="InterPro" id="IPR017853">
    <property type="entry name" value="GH"/>
</dbReference>
<evidence type="ECO:0000256" key="5">
    <source>
        <dbReference type="ARBA" id="ARBA00023024"/>
    </source>
</evidence>
<comment type="catalytic activity">
    <reaction evidence="1">
        <text>Random endo-hydrolysis of N-acetyl-beta-D-glucosaminide (1-&gt;4)-beta-linkages in chitin and chitodextrins.</text>
        <dbReference type="EC" id="3.2.1.14"/>
    </reaction>
</comment>
<dbReference type="PROSITE" id="PS51910">
    <property type="entry name" value="GH18_2"/>
    <property type="match status" value="1"/>
</dbReference>
<dbReference type="PROSITE" id="PS01095">
    <property type="entry name" value="GH18_1"/>
    <property type="match status" value="1"/>
</dbReference>
<dbReference type="PANTHER" id="PTHR11177:SF397">
    <property type="entry name" value="CHITINASE"/>
    <property type="match status" value="1"/>
</dbReference>
<dbReference type="InterPro" id="IPR029070">
    <property type="entry name" value="Chitinase_insertion_sf"/>
</dbReference>
<keyword evidence="4 9" id="KW-0378">Hydrolase</keyword>
<keyword evidence="8" id="KW-0624">Polysaccharide degradation</keyword>
<dbReference type="InterPro" id="IPR001223">
    <property type="entry name" value="Glyco_hydro18_cat"/>
</dbReference>
<evidence type="ECO:0000259" key="12">
    <source>
        <dbReference type="PROSITE" id="PS51910"/>
    </source>
</evidence>
<evidence type="ECO:0000256" key="6">
    <source>
        <dbReference type="ARBA" id="ARBA00023277"/>
    </source>
</evidence>
<evidence type="ECO:0000313" key="14">
    <source>
        <dbReference type="Proteomes" id="UP001165189"/>
    </source>
</evidence>
<keyword evidence="11" id="KW-0732">Signal</keyword>
<evidence type="ECO:0000256" key="9">
    <source>
        <dbReference type="RuleBase" id="RU000489"/>
    </source>
</evidence>
<dbReference type="SUPFAM" id="SSF54556">
    <property type="entry name" value="Chitinase insertion domain"/>
    <property type="match status" value="1"/>
</dbReference>
<dbReference type="Pfam" id="PF00704">
    <property type="entry name" value="Glyco_hydro_18"/>
    <property type="match status" value="1"/>
</dbReference>
<dbReference type="SMART" id="SM00636">
    <property type="entry name" value="Glyco_18"/>
    <property type="match status" value="1"/>
</dbReference>
<dbReference type="PANTHER" id="PTHR11177">
    <property type="entry name" value="CHITINASE"/>
    <property type="match status" value="1"/>
</dbReference>
<dbReference type="InterPro" id="IPR011583">
    <property type="entry name" value="Chitinase_II/V-like_cat"/>
</dbReference>
<name>A0ABQ6KYC3_ASPOZ</name>
<keyword evidence="7 9" id="KW-0326">Glycosidase</keyword>
<evidence type="ECO:0000256" key="2">
    <source>
        <dbReference type="ARBA" id="ARBA00008682"/>
    </source>
</evidence>
<keyword evidence="5" id="KW-0146">Chitin degradation</keyword>
<evidence type="ECO:0000256" key="11">
    <source>
        <dbReference type="SAM" id="SignalP"/>
    </source>
</evidence>
<evidence type="ECO:0000256" key="7">
    <source>
        <dbReference type="ARBA" id="ARBA00023295"/>
    </source>
</evidence>
<evidence type="ECO:0000313" key="13">
    <source>
        <dbReference type="EMBL" id="GMG50429.1"/>
    </source>
</evidence>
<comment type="similarity">
    <text evidence="2">Belongs to the glycosyl hydrolase 18 family. Chitinase class V subfamily.</text>
</comment>
<dbReference type="InterPro" id="IPR050314">
    <property type="entry name" value="Glycosyl_Hydrlase_18"/>
</dbReference>
<dbReference type="Gene3D" id="3.20.20.80">
    <property type="entry name" value="Glycosidases"/>
    <property type="match status" value="1"/>
</dbReference>
<evidence type="ECO:0000256" key="10">
    <source>
        <dbReference type="SAM" id="MobiDB-lite"/>
    </source>
</evidence>
<dbReference type="SUPFAM" id="SSF51445">
    <property type="entry name" value="(Trans)glycosidases"/>
    <property type="match status" value="1"/>
</dbReference>
<sequence length="1292" mass="144157">MTGRELVNITSLLTSIPAVGCQSNCNEPDKPSPGAKGDVRNKVIGYYESWRDGGSKCDTMSPEEIPIEQLDQLTLAFVYIDPKDYHIIAMDEGPTASDLFARVANLKTRNPNAKIWVSIGGWAFNDDGPYRSVFTKVAGDSKATQILAHNLMGFMDKYGFDGVDIDWEYPGADDRGGREEDIANYPKMMSILKRYLQGGNIYSKKWGLSLTVPTSYWYLRWFDVKLLEKVVDEFNLMAYDLHGRWDREDPIGPYVYAHTNLTEIDQALDLFWRNDIDSSKINLDLAGPCTTTAGILSYSEIQRILSEGNIYPTYDEEAGVYYANYGNGGANWVSFDDTISFNAKIELANKYGLGGVLIWAVDQDDQYYHAMRGVTGKDIEAIPMDRGGFGAFTVDQCYITDCGKSCNPGDITMTKLNDESGRGCGGKNHNARSFSISLSDCCPAGNAPDSSTCHWRGGPVNCHGQCAAGEVSMVFDDYGDTTNGQSAIQDCILADYEKSCPSDKPQEMTSVTDFYYHHTDLSSIAIPQKFCCPAKPAFCCPLPLSNGSAFLPVPLENLFPDADSFSDSYTTTFSEVFDGSQDETSSKVSGTDPNKKAFTWMAMVGEAEDVQSFDKRDGSHLEPFDCPDTHEEDFGVQQAKAVCVGGTDEENNCEDIFHGGVEGTVVRLPAHCGPDAYVRAVRFQRSSNFTLPGHLRKRHPTAYKVYDFHYDYDFHNLRRDGGEVYFHADLSNHPSFWDEIVKADHNSPVKRSAENWRQLDRRYWSESREDWLKRFNALLVKGHTGLEKHYEFNQCLVESRAVCGNGSAEVKASVYGEFNTTMDFGMSLIGRLRNFGFSEAYSYFNQEAFSMRMGAAFTARARMYFDSGWKSIGSFDQFGMNSYIKGIFTVNPYFKMDARLEADAYVSAVATTEMTVSHNRFRAGGGLVFGFRSSIALDLMVQLKDRKYVDTSISLSTPGSIRYDAALSTSCSDGLQFDVTGQLGVDFTITNGLPGWTSKSYDWKTTSPATLFSGCVPFSVMVKRELEGDTVATQLLSRSTPGASIDIPQDSSHTYAFAAEGIYCADPDESGQIGDCGWNSLDLDDETSDTDDEGTLTRRRHHEKRSNTKKLDYCNPLGGKGFAGFTSGNNGTIDFGKYPSGSELVEKYYPDAATYDAEDAKDCNNLNLVKLQHTPQKPTDISANGGRVYDSEHILEAQTVQRFFNLMGQRWSQENNKAPNPNVREYPDPVEGSNKILPWCGYMLKWWQPKRVWSSNLYLGSAFPGEKWHFTEEFVLYERVLNTKIKNSVSKY</sequence>
<organism evidence="13 14">
    <name type="scientific">Aspergillus oryzae var. brunneus</name>
    <dbReference type="NCBI Taxonomy" id="332754"/>
    <lineage>
        <taxon>Eukaryota</taxon>
        <taxon>Fungi</taxon>
        <taxon>Dikarya</taxon>
        <taxon>Ascomycota</taxon>
        <taxon>Pezizomycotina</taxon>
        <taxon>Eurotiomycetes</taxon>
        <taxon>Eurotiomycetidae</taxon>
        <taxon>Eurotiales</taxon>
        <taxon>Aspergillaceae</taxon>
        <taxon>Aspergillus</taxon>
        <taxon>Aspergillus subgen. Circumdati</taxon>
    </lineage>
</organism>
<comment type="caution">
    <text evidence="13">The sequence shown here is derived from an EMBL/GenBank/DDBJ whole genome shotgun (WGS) entry which is preliminary data.</text>
</comment>
<evidence type="ECO:0000256" key="1">
    <source>
        <dbReference type="ARBA" id="ARBA00000822"/>
    </source>
</evidence>
<dbReference type="EMBL" id="BSYB01000041">
    <property type="protein sequence ID" value="GMG50429.1"/>
    <property type="molecule type" value="Genomic_DNA"/>
</dbReference>
<reference evidence="13" key="1">
    <citation type="submission" date="2023-04" db="EMBL/GenBank/DDBJ databases">
        <title>Aspergillus oryzae var. brunneus NBRC 4377.</title>
        <authorList>
            <person name="Ichikawa N."/>
            <person name="Sato H."/>
            <person name="Tonouchi N."/>
        </authorList>
    </citation>
    <scope>NUCLEOTIDE SEQUENCE</scope>
    <source>
        <strain evidence="13">NBRC 4377</strain>
    </source>
</reference>
<feature type="chain" id="PRO_5047125878" description="chitinase" evidence="11">
    <location>
        <begin position="22"/>
        <end position="1292"/>
    </location>
</feature>
<dbReference type="Gene3D" id="3.10.50.10">
    <property type="match status" value="1"/>
</dbReference>
<dbReference type="InterPro" id="IPR001579">
    <property type="entry name" value="Glyco_hydro_18_chit_AS"/>
</dbReference>
<keyword evidence="14" id="KW-1185">Reference proteome</keyword>
<dbReference type="Proteomes" id="UP001165189">
    <property type="component" value="Unassembled WGS sequence"/>
</dbReference>
<feature type="signal peptide" evidence="11">
    <location>
        <begin position="1"/>
        <end position="21"/>
    </location>
</feature>
<feature type="compositionally biased region" description="Acidic residues" evidence="10">
    <location>
        <begin position="1083"/>
        <end position="1094"/>
    </location>
</feature>
<dbReference type="EC" id="3.2.1.14" evidence="3"/>
<feature type="region of interest" description="Disordered" evidence="10">
    <location>
        <begin position="1083"/>
        <end position="1107"/>
    </location>
</feature>
<protein>
    <recommendedName>
        <fullName evidence="3">chitinase</fullName>
        <ecNumber evidence="3">3.2.1.14</ecNumber>
    </recommendedName>
</protein>
<evidence type="ECO:0000256" key="8">
    <source>
        <dbReference type="ARBA" id="ARBA00023326"/>
    </source>
</evidence>
<gene>
    <name evidence="13" type="ORF">Aory05_000894000</name>
</gene>
<feature type="domain" description="GH18" evidence="12">
    <location>
        <begin position="41"/>
        <end position="378"/>
    </location>
</feature>
<keyword evidence="6" id="KW-0119">Carbohydrate metabolism</keyword>
<proteinExistence type="inferred from homology"/>